<feature type="transmembrane region" description="Helical" evidence="2">
    <location>
        <begin position="339"/>
        <end position="361"/>
    </location>
</feature>
<dbReference type="EMBL" id="CAJNDS010000613">
    <property type="protein sequence ID" value="CAE7222683.1"/>
    <property type="molecule type" value="Genomic_DNA"/>
</dbReference>
<feature type="region of interest" description="Disordered" evidence="1">
    <location>
        <begin position="439"/>
        <end position="463"/>
    </location>
</feature>
<protein>
    <submittedName>
        <fullName evidence="3">Fam213a protein</fullName>
    </submittedName>
</protein>
<dbReference type="AlphaFoldDB" id="A0A812K5E9"/>
<reference evidence="3" key="1">
    <citation type="submission" date="2021-02" db="EMBL/GenBank/DDBJ databases">
        <authorList>
            <person name="Dougan E. K."/>
            <person name="Rhodes N."/>
            <person name="Thang M."/>
            <person name="Chan C."/>
        </authorList>
    </citation>
    <scope>NUCLEOTIDE SEQUENCE</scope>
</reference>
<proteinExistence type="predicted"/>
<comment type="caution">
    <text evidence="3">The sequence shown here is derived from an EMBL/GenBank/DDBJ whole genome shotgun (WGS) entry which is preliminary data.</text>
</comment>
<feature type="transmembrane region" description="Helical" evidence="2">
    <location>
        <begin position="173"/>
        <end position="197"/>
    </location>
</feature>
<evidence type="ECO:0000256" key="1">
    <source>
        <dbReference type="SAM" id="MobiDB-lite"/>
    </source>
</evidence>
<feature type="transmembrane region" description="Helical" evidence="2">
    <location>
        <begin position="309"/>
        <end position="327"/>
    </location>
</feature>
<accession>A0A812K5E9</accession>
<evidence type="ECO:0000313" key="4">
    <source>
        <dbReference type="Proteomes" id="UP000604046"/>
    </source>
</evidence>
<keyword evidence="2" id="KW-1133">Transmembrane helix</keyword>
<feature type="transmembrane region" description="Helical" evidence="2">
    <location>
        <begin position="52"/>
        <end position="75"/>
    </location>
</feature>
<feature type="transmembrane region" description="Helical" evidence="2">
    <location>
        <begin position="81"/>
        <end position="100"/>
    </location>
</feature>
<evidence type="ECO:0000313" key="3">
    <source>
        <dbReference type="EMBL" id="CAE7222683.1"/>
    </source>
</evidence>
<feature type="transmembrane region" description="Helical" evidence="2">
    <location>
        <begin position="414"/>
        <end position="430"/>
    </location>
</feature>
<feature type="transmembrane region" description="Helical" evidence="2">
    <location>
        <begin position="373"/>
        <end position="394"/>
    </location>
</feature>
<evidence type="ECO:0000256" key="2">
    <source>
        <dbReference type="SAM" id="Phobius"/>
    </source>
</evidence>
<sequence>MPCKWLAGERKMFYGLSEVADEHLDEFWSHSWRTRSWLKYVNILSLNNGFPAFVAASLCALGAFSLGLAGFLPVHHGAGPANASCAIASTLGYYVTLFLWQSRRLAFLDLACISQTDEVLKAASLVSMGAFLRCSQSLLILWDETWITRLWCVFEMAGFFHSKGHGAEESVRVCPVFTGPAFVVGHLGLSVLMLTLLCTGLPLYPWSGIFVCATAFPCLLLLARVVIQHCRSIDVVQHQVRHFTVQQSSCSCCVRGHVNADGDAVMCDRVILLRCISAWFGSVSKFESHVRSRLLKALVYQLANQAFSYWRIVQAASPVAFAVLDTLGHLNSHTAVLEVTLAAATYLFCVVPSFALILLRLAYRVRNIGHSMWAQWLLSAALVAVGSLLFGAYFSCELALHQLSSDNFGNWVPANSAQLIVMGAVTLGLWRRLPAIEMSQDPSGGPNPAPSAEDPAAPTRTSL</sequence>
<feature type="transmembrane region" description="Helical" evidence="2">
    <location>
        <begin position="203"/>
        <end position="223"/>
    </location>
</feature>
<keyword evidence="2" id="KW-0472">Membrane</keyword>
<dbReference type="Proteomes" id="UP000604046">
    <property type="component" value="Unassembled WGS sequence"/>
</dbReference>
<keyword evidence="4" id="KW-1185">Reference proteome</keyword>
<organism evidence="3 4">
    <name type="scientific">Symbiodinium natans</name>
    <dbReference type="NCBI Taxonomy" id="878477"/>
    <lineage>
        <taxon>Eukaryota</taxon>
        <taxon>Sar</taxon>
        <taxon>Alveolata</taxon>
        <taxon>Dinophyceae</taxon>
        <taxon>Suessiales</taxon>
        <taxon>Symbiodiniaceae</taxon>
        <taxon>Symbiodinium</taxon>
    </lineage>
</organism>
<keyword evidence="2" id="KW-0812">Transmembrane</keyword>
<name>A0A812K5E9_9DINO</name>
<gene>
    <name evidence="3" type="primary">fam213a</name>
    <name evidence="3" type="ORF">SNAT2548_LOCUS8309</name>
</gene>